<feature type="compositionally biased region" description="Polar residues" evidence="1">
    <location>
        <begin position="260"/>
        <end position="275"/>
    </location>
</feature>
<name>A0A1W5CX65_9LECA</name>
<proteinExistence type="predicted"/>
<feature type="region of interest" description="Disordered" evidence="1">
    <location>
        <begin position="256"/>
        <end position="275"/>
    </location>
</feature>
<reference evidence="3" key="1">
    <citation type="submission" date="2017-03" db="EMBL/GenBank/DDBJ databases">
        <authorList>
            <person name="Sharma R."/>
            <person name="Thines M."/>
        </authorList>
    </citation>
    <scope>NUCLEOTIDE SEQUENCE [LARGE SCALE GENOMIC DNA]</scope>
</reference>
<evidence type="ECO:0000313" key="2">
    <source>
        <dbReference type="EMBL" id="SLM35426.1"/>
    </source>
</evidence>
<dbReference type="Proteomes" id="UP000192927">
    <property type="component" value="Unassembled WGS sequence"/>
</dbReference>
<sequence>MDPQPTMDIVIAHYNEDLSWLEDDIDSCHIYSKGGEKNAPPYPHKAIANIGREGHTYLHHLIENYESLADVTLFLQGHIDDHVPFGIDEVKRRALETKPGQVTTFPFRELETFDHWDGIPWEEYPSWKKWSSMVRVNAAKTPAEYWRIFFPGREIPASLGFAPGALFAVRRETIQQHSRDFYRLMMQEFFLGDMAHINPETGHHAERFWLAIWNPSEYCCWDTVKDVSKEKRNAQGQLAKGRWHITPRGLEIDEGILRPTPTQLATPPSSDDGSS</sequence>
<evidence type="ECO:0000256" key="1">
    <source>
        <dbReference type="SAM" id="MobiDB-lite"/>
    </source>
</evidence>
<protein>
    <submittedName>
        <fullName evidence="2">Uncharacterized protein</fullName>
    </submittedName>
</protein>
<dbReference type="Pfam" id="PF11913">
    <property type="entry name" value="DUF3431"/>
    <property type="match status" value="1"/>
</dbReference>
<evidence type="ECO:0000313" key="3">
    <source>
        <dbReference type="Proteomes" id="UP000192927"/>
    </source>
</evidence>
<dbReference type="PANTHER" id="PTHR37490">
    <property type="entry name" value="EXPRESSED PROTEIN"/>
    <property type="match status" value="1"/>
</dbReference>
<dbReference type="EMBL" id="FWEW01000719">
    <property type="protein sequence ID" value="SLM35426.1"/>
    <property type="molecule type" value="Genomic_DNA"/>
</dbReference>
<dbReference type="InterPro" id="IPR021838">
    <property type="entry name" value="DUF3431"/>
</dbReference>
<organism evidence="2 3">
    <name type="scientific">Lasallia pustulata</name>
    <dbReference type="NCBI Taxonomy" id="136370"/>
    <lineage>
        <taxon>Eukaryota</taxon>
        <taxon>Fungi</taxon>
        <taxon>Dikarya</taxon>
        <taxon>Ascomycota</taxon>
        <taxon>Pezizomycotina</taxon>
        <taxon>Lecanoromycetes</taxon>
        <taxon>OSLEUM clade</taxon>
        <taxon>Umbilicariomycetidae</taxon>
        <taxon>Umbilicariales</taxon>
        <taxon>Umbilicariaceae</taxon>
        <taxon>Lasallia</taxon>
    </lineage>
</organism>
<dbReference type="AlphaFoldDB" id="A0A1W5CX65"/>
<keyword evidence="3" id="KW-1185">Reference proteome</keyword>
<dbReference type="PANTHER" id="PTHR37490:SF1">
    <property type="entry name" value="GLYCOSYLTRANSFERASE 2-LIKE DOMAIN-CONTAINING PROTEIN"/>
    <property type="match status" value="1"/>
</dbReference>
<accession>A0A1W5CX65</accession>